<feature type="domain" description="B12-binding" evidence="1">
    <location>
        <begin position="91"/>
        <end position="216"/>
    </location>
</feature>
<dbReference type="Proteomes" id="UP001597183">
    <property type="component" value="Unassembled WGS sequence"/>
</dbReference>
<dbReference type="Gene3D" id="3.40.50.280">
    <property type="entry name" value="Cobalamin-binding domain"/>
    <property type="match status" value="1"/>
</dbReference>
<dbReference type="InterPro" id="IPR036724">
    <property type="entry name" value="Cobalamin-bd_sf"/>
</dbReference>
<dbReference type="SUPFAM" id="SSF52242">
    <property type="entry name" value="Cobalamin (vitamin B12)-binding domain"/>
    <property type="match status" value="1"/>
</dbReference>
<dbReference type="Gene3D" id="1.10.1240.10">
    <property type="entry name" value="Methionine synthase domain"/>
    <property type="match status" value="1"/>
</dbReference>
<dbReference type="RefSeq" id="WP_317794428.1">
    <property type="nucleotide sequence ID" value="NZ_AP028461.1"/>
</dbReference>
<sequence length="343" mass="36558">MTSTAHPECPVLLDLLLAADEPAALRLTGRLLASGATPEDVLLRLIAPVQARIGELWADDSLSAADEHVASYISERIVLSCAGTQRPAERSERLVIACADGEWHTLPSRLLAEYLRLRGYPVTFLGASVPAAHLTSYLQKHEPAAVLVSVSLPVRLPSARRSVLAARHAGVPVLVGGRGFGRTDRWAHRLGADAWAADAVSAAAILETWPPPAAPDGGSALGNLADEEYARLVTETPGLVLTALSVLERWFPPMRGYTGRQREATADDLNHIAAFLAAAVYVDDESLFADFVSWLAGILAARKVPAAGVDLVLEHLQKTLDGRPRTARILTAGRTALQAHSPS</sequence>
<dbReference type="PROSITE" id="PS51332">
    <property type="entry name" value="B12_BINDING"/>
    <property type="match status" value="1"/>
</dbReference>
<dbReference type="Pfam" id="PF02310">
    <property type="entry name" value="B12-binding"/>
    <property type="match status" value="1"/>
</dbReference>
<proteinExistence type="predicted"/>
<protein>
    <submittedName>
        <fullName evidence="2">B12-binding domain-containing protein</fullName>
    </submittedName>
</protein>
<comment type="caution">
    <text evidence="2">The sequence shown here is derived from an EMBL/GenBank/DDBJ whole genome shotgun (WGS) entry which is preliminary data.</text>
</comment>
<reference evidence="3" key="1">
    <citation type="journal article" date="2019" name="Int. J. Syst. Evol. Microbiol.">
        <title>The Global Catalogue of Microorganisms (GCM) 10K type strain sequencing project: providing services to taxonomists for standard genome sequencing and annotation.</title>
        <authorList>
            <consortium name="The Broad Institute Genomics Platform"/>
            <consortium name="The Broad Institute Genome Sequencing Center for Infectious Disease"/>
            <person name="Wu L."/>
            <person name="Ma J."/>
        </authorList>
    </citation>
    <scope>NUCLEOTIDE SEQUENCE [LARGE SCALE GENOMIC DNA]</scope>
    <source>
        <strain evidence="3">CCM 7526</strain>
    </source>
</reference>
<dbReference type="InterPro" id="IPR036594">
    <property type="entry name" value="Meth_synthase_dom"/>
</dbReference>
<dbReference type="Pfam" id="PF02607">
    <property type="entry name" value="B12-binding_2"/>
    <property type="match status" value="1"/>
</dbReference>
<accession>A0ABW4AW70</accession>
<evidence type="ECO:0000313" key="2">
    <source>
        <dbReference type="EMBL" id="MFD1374466.1"/>
    </source>
</evidence>
<dbReference type="InterPro" id="IPR003759">
    <property type="entry name" value="Cbl-bd_cap"/>
</dbReference>
<evidence type="ECO:0000313" key="3">
    <source>
        <dbReference type="Proteomes" id="UP001597183"/>
    </source>
</evidence>
<dbReference type="EMBL" id="JBHTMK010000083">
    <property type="protein sequence ID" value="MFD1374466.1"/>
    <property type="molecule type" value="Genomic_DNA"/>
</dbReference>
<keyword evidence="3" id="KW-1185">Reference proteome</keyword>
<gene>
    <name evidence="2" type="ORF">ACFQ5G_54830</name>
</gene>
<name>A0ABW4AW70_9ACTN</name>
<dbReference type="InterPro" id="IPR006158">
    <property type="entry name" value="Cobalamin-bd"/>
</dbReference>
<organism evidence="2 3">
    <name type="scientific">Actinoplanes sichuanensis</name>
    <dbReference type="NCBI Taxonomy" id="512349"/>
    <lineage>
        <taxon>Bacteria</taxon>
        <taxon>Bacillati</taxon>
        <taxon>Actinomycetota</taxon>
        <taxon>Actinomycetes</taxon>
        <taxon>Micromonosporales</taxon>
        <taxon>Micromonosporaceae</taxon>
        <taxon>Actinoplanes</taxon>
    </lineage>
</organism>
<evidence type="ECO:0000259" key="1">
    <source>
        <dbReference type="PROSITE" id="PS51332"/>
    </source>
</evidence>